<name>M1A186_SOLTU</name>
<organism evidence="1 2">
    <name type="scientific">Solanum tuberosum</name>
    <name type="common">Potato</name>
    <dbReference type="NCBI Taxonomy" id="4113"/>
    <lineage>
        <taxon>Eukaryota</taxon>
        <taxon>Viridiplantae</taxon>
        <taxon>Streptophyta</taxon>
        <taxon>Embryophyta</taxon>
        <taxon>Tracheophyta</taxon>
        <taxon>Spermatophyta</taxon>
        <taxon>Magnoliopsida</taxon>
        <taxon>eudicotyledons</taxon>
        <taxon>Gunneridae</taxon>
        <taxon>Pentapetalae</taxon>
        <taxon>asterids</taxon>
        <taxon>lamiids</taxon>
        <taxon>Solanales</taxon>
        <taxon>Solanaceae</taxon>
        <taxon>Solanoideae</taxon>
        <taxon>Solaneae</taxon>
        <taxon>Solanum</taxon>
    </lineage>
</organism>
<reference evidence="2" key="1">
    <citation type="journal article" date="2011" name="Nature">
        <title>Genome sequence and analysis of the tuber crop potato.</title>
        <authorList>
            <consortium name="The Potato Genome Sequencing Consortium"/>
        </authorList>
    </citation>
    <scope>NUCLEOTIDE SEQUENCE [LARGE SCALE GENOMIC DNA]</scope>
    <source>
        <strain evidence="2">cv. DM1-3 516 R44</strain>
    </source>
</reference>
<dbReference type="InParanoid" id="M1A186"/>
<reference evidence="1" key="2">
    <citation type="submission" date="2015-06" db="UniProtKB">
        <authorList>
            <consortium name="EnsemblPlants"/>
        </authorList>
    </citation>
    <scope>IDENTIFICATION</scope>
    <source>
        <strain evidence="1">DM1-3 516 R44</strain>
    </source>
</reference>
<dbReference type="Proteomes" id="UP000011115">
    <property type="component" value="Unassembled WGS sequence"/>
</dbReference>
<evidence type="ECO:0000313" key="2">
    <source>
        <dbReference type="Proteomes" id="UP000011115"/>
    </source>
</evidence>
<dbReference type="HOGENOM" id="CLU_2836216_0_0_1"/>
<dbReference type="EnsemblPlants" id="PGSC0003DMT400012418">
    <property type="protein sequence ID" value="PGSC0003DMT400012418"/>
    <property type="gene ID" value="PGSC0003DMG402004862"/>
</dbReference>
<sequence length="66" mass="7695">MLSTRKLGTRQVVNRDLDNCYQTHLNDSNKYHINIDATKETTNEHGPSMMNQSYSRLLLATRITHF</sequence>
<dbReference type="AlphaFoldDB" id="M1A186"/>
<accession>M1A186</accession>
<evidence type="ECO:0000313" key="1">
    <source>
        <dbReference type="EnsemblPlants" id="PGSC0003DMT400012418"/>
    </source>
</evidence>
<keyword evidence="2" id="KW-1185">Reference proteome</keyword>
<dbReference type="PaxDb" id="4113-PGSC0003DMT400012418"/>
<dbReference type="Gramene" id="PGSC0003DMT400012418">
    <property type="protein sequence ID" value="PGSC0003DMT400012418"/>
    <property type="gene ID" value="PGSC0003DMG402004862"/>
</dbReference>
<protein>
    <submittedName>
        <fullName evidence="1">Uncharacterized protein</fullName>
    </submittedName>
</protein>
<proteinExistence type="predicted"/>